<feature type="domain" description="PTS EIIC type-2" evidence="18">
    <location>
        <begin position="21"/>
        <end position="361"/>
    </location>
</feature>
<keyword evidence="8" id="KW-0597">Phosphoprotein</keyword>
<name>A0A4Q2JJ75_9MICO</name>
<evidence type="ECO:0000256" key="9">
    <source>
        <dbReference type="ARBA" id="ARBA00022597"/>
    </source>
</evidence>
<dbReference type="NCBIfam" id="NF011663">
    <property type="entry name" value="PRK15083.1"/>
    <property type="match status" value="1"/>
</dbReference>
<feature type="transmembrane region" description="Helical" evidence="16">
    <location>
        <begin position="21"/>
        <end position="49"/>
    </location>
</feature>
<feature type="transmembrane region" description="Helical" evidence="16">
    <location>
        <begin position="331"/>
        <end position="354"/>
    </location>
</feature>
<dbReference type="NCBIfam" id="TIGR00851">
    <property type="entry name" value="mtlA"/>
    <property type="match status" value="1"/>
</dbReference>
<feature type="transmembrane region" description="Helical" evidence="16">
    <location>
        <begin position="287"/>
        <end position="311"/>
    </location>
</feature>
<dbReference type="SUPFAM" id="SSF52794">
    <property type="entry name" value="PTS system IIB component-like"/>
    <property type="match status" value="1"/>
</dbReference>
<dbReference type="PROSITE" id="PS51104">
    <property type="entry name" value="PTS_EIIC_TYPE_2"/>
    <property type="match status" value="1"/>
</dbReference>
<sequence length="510" mass="52963">MTTTSAEAKRPGGARVAVQRFGTFLSGMIMPNIAAFIAWGFITALFIQVGPFPIPEIGGFPSPDGTENIGLVGPMITYLLPLLIANMGGRMVYDTRGGVVGTIATVGVIVGAGIPMFIGAMIMGPLAAWIMKQIDRLWEGKIKAGFEMLVNNFSAGIVGMLLALVGFYAFAPAVTAVSNGLEAAVNWLVLAGLLPLVSILVEPGKILFLNNAINHGVFTPLGVQQSEETGKSILFLIEANPGPGLGILLAFAIFGVGLARASAPGAIIIQFLGGIHEIYFPYVLMKPLLIIAAIAGGMTGVATNVLFSSGLRAPAAPGSIFAVLIQTASDSYVGVILSVVLAATVSFLISAIILRASRKRDLEKENAGDLSAAIAQTQANKGKESGVLSGLQAEGVAAGGGLIAEGEQAAFEHKPIHSIIFACDAGMGSSAMGATVLRNKIKKAGIDSVTVTNKAIANLSDDVDLVITHQDLTERAKLQSPSALHVSVENFMNSPKYDEIVNLLESEGVR</sequence>
<evidence type="ECO:0000256" key="8">
    <source>
        <dbReference type="ARBA" id="ARBA00022553"/>
    </source>
</evidence>
<dbReference type="GO" id="GO:0090563">
    <property type="term" value="F:protein-phosphocysteine-sugar phosphotransferase activity"/>
    <property type="evidence" value="ECO:0007669"/>
    <property type="project" value="TreeGrafter"/>
</dbReference>
<keyword evidence="11" id="KW-0598">Phosphotransferase system</keyword>
<proteinExistence type="predicted"/>
<dbReference type="OrthoDB" id="9814222at2"/>
<evidence type="ECO:0000256" key="4">
    <source>
        <dbReference type="ARBA" id="ARBA00011909"/>
    </source>
</evidence>
<dbReference type="PANTHER" id="PTHR30181">
    <property type="entry name" value="MANNITOL PERMEASE IIC COMPONENT"/>
    <property type="match status" value="1"/>
</dbReference>
<dbReference type="CDD" id="cd05567">
    <property type="entry name" value="PTS_IIB_mannitol"/>
    <property type="match status" value="1"/>
</dbReference>
<keyword evidence="20" id="KW-1185">Reference proteome</keyword>
<evidence type="ECO:0000256" key="13">
    <source>
        <dbReference type="ARBA" id="ARBA00022989"/>
    </source>
</evidence>
<evidence type="ECO:0000256" key="7">
    <source>
        <dbReference type="ARBA" id="ARBA00022475"/>
    </source>
</evidence>
<dbReference type="InterPro" id="IPR029503">
    <property type="entry name" value="PTS_EIIB_mannitol"/>
</dbReference>
<evidence type="ECO:0000256" key="6">
    <source>
        <dbReference type="ARBA" id="ARBA00022448"/>
    </source>
</evidence>
<evidence type="ECO:0000256" key="1">
    <source>
        <dbReference type="ARBA" id="ARBA00001655"/>
    </source>
</evidence>
<reference evidence="19 20" key="1">
    <citation type="submission" date="2019-01" db="EMBL/GenBank/DDBJ databases">
        <authorList>
            <person name="Li J."/>
        </authorList>
    </citation>
    <scope>NUCLEOTIDE SEQUENCE [LARGE SCALE GENOMIC DNA]</scope>
    <source>
        <strain evidence="19 20">CGMCC 4.7180</strain>
    </source>
</reference>
<organism evidence="19 20">
    <name type="scientific">Agromyces binzhouensis</name>
    <dbReference type="NCBI Taxonomy" id="1817495"/>
    <lineage>
        <taxon>Bacteria</taxon>
        <taxon>Bacillati</taxon>
        <taxon>Actinomycetota</taxon>
        <taxon>Actinomycetes</taxon>
        <taxon>Micrococcales</taxon>
        <taxon>Microbacteriaceae</taxon>
        <taxon>Agromyces</taxon>
    </lineage>
</organism>
<comment type="catalytic activity">
    <reaction evidence="1">
        <text>D-mannitol(out) + N(pros)-phospho-L-histidyl-[protein] = D-mannitol 1-phosphate(in) + L-histidyl-[protein]</text>
        <dbReference type="Rhea" id="RHEA:33363"/>
        <dbReference type="Rhea" id="RHEA-COMP:9745"/>
        <dbReference type="Rhea" id="RHEA-COMP:9746"/>
        <dbReference type="ChEBI" id="CHEBI:16899"/>
        <dbReference type="ChEBI" id="CHEBI:29979"/>
        <dbReference type="ChEBI" id="CHEBI:61381"/>
        <dbReference type="ChEBI" id="CHEBI:64837"/>
        <dbReference type="EC" id="2.7.1.197"/>
    </reaction>
</comment>
<feature type="transmembrane region" description="Helical" evidence="16">
    <location>
        <begin position="245"/>
        <end position="275"/>
    </location>
</feature>
<evidence type="ECO:0000259" key="18">
    <source>
        <dbReference type="PROSITE" id="PS51104"/>
    </source>
</evidence>
<evidence type="ECO:0000313" key="20">
    <source>
        <dbReference type="Proteomes" id="UP000292881"/>
    </source>
</evidence>
<feature type="transmembrane region" description="Helical" evidence="16">
    <location>
        <begin position="150"/>
        <end position="171"/>
    </location>
</feature>
<comment type="subcellular location">
    <subcellularLocation>
        <location evidence="3">Cell membrane</location>
        <topology evidence="3">Multi-pass membrane protein</topology>
    </subcellularLocation>
</comment>
<dbReference type="GO" id="GO:0009401">
    <property type="term" value="P:phosphoenolpyruvate-dependent sugar phosphotransferase system"/>
    <property type="evidence" value="ECO:0007669"/>
    <property type="project" value="UniProtKB-KW"/>
</dbReference>
<comment type="caution">
    <text evidence="19">The sequence shown here is derived from an EMBL/GenBank/DDBJ whole genome shotgun (WGS) entry which is preliminary data.</text>
</comment>
<dbReference type="PANTHER" id="PTHR30181:SF2">
    <property type="entry name" value="PTS SYSTEM MANNITOL-SPECIFIC EIICBA COMPONENT"/>
    <property type="match status" value="1"/>
</dbReference>
<dbReference type="FunFam" id="3.40.50.2300:FF:000047">
    <property type="entry name" value="PTS system mannitol-specific transporter subunit IICBA"/>
    <property type="match status" value="1"/>
</dbReference>
<keyword evidence="6" id="KW-0813">Transport</keyword>
<dbReference type="RefSeq" id="WP_129234451.1">
    <property type="nucleotide sequence ID" value="NZ_SDPL01000128.1"/>
</dbReference>
<accession>A0A4Q2JJ75</accession>
<dbReference type="Proteomes" id="UP000292881">
    <property type="component" value="Unassembled WGS sequence"/>
</dbReference>
<evidence type="ECO:0000259" key="17">
    <source>
        <dbReference type="PROSITE" id="PS51099"/>
    </source>
</evidence>
<dbReference type="EMBL" id="SDPL01000128">
    <property type="protein sequence ID" value="RXZ48101.1"/>
    <property type="molecule type" value="Genomic_DNA"/>
</dbReference>
<evidence type="ECO:0000313" key="19">
    <source>
        <dbReference type="EMBL" id="RXZ48101.1"/>
    </source>
</evidence>
<dbReference type="InterPro" id="IPR003352">
    <property type="entry name" value="PTS_EIIC"/>
</dbReference>
<dbReference type="GO" id="GO:0022872">
    <property type="term" value="F:protein-N(PI)-phosphohistidine-mannitol phosphotransferase system transmembrane transporter activity"/>
    <property type="evidence" value="ECO:0007669"/>
    <property type="project" value="InterPro"/>
</dbReference>
<comment type="function">
    <text evidence="2">The phosphoenolpyruvate-dependent sugar phosphotransferase system (sugar PTS), a major carbohydrate active transport system, catalyzes the phosphorylation of incoming sugar substrates concomitantly with their translocation across the cell membrane. The enzyme II CmtAB PTS system is involved in D-mannitol transport.</text>
</comment>
<dbReference type="GO" id="GO:0005886">
    <property type="term" value="C:plasma membrane"/>
    <property type="evidence" value="ECO:0007669"/>
    <property type="project" value="UniProtKB-SubCell"/>
</dbReference>
<evidence type="ECO:0000256" key="12">
    <source>
        <dbReference type="ARBA" id="ARBA00022692"/>
    </source>
</evidence>
<dbReference type="InterPro" id="IPR003501">
    <property type="entry name" value="PTS_EIIB_2/3"/>
</dbReference>
<evidence type="ECO:0000256" key="11">
    <source>
        <dbReference type="ARBA" id="ARBA00022683"/>
    </source>
</evidence>
<dbReference type="InterPro" id="IPR004718">
    <property type="entry name" value="PTS_IIC_mtl"/>
</dbReference>
<dbReference type="Pfam" id="PF02302">
    <property type="entry name" value="PTS_IIB"/>
    <property type="match status" value="1"/>
</dbReference>
<feature type="transmembrane region" description="Helical" evidence="16">
    <location>
        <begin position="99"/>
        <end position="130"/>
    </location>
</feature>
<keyword evidence="13 16" id="KW-1133">Transmembrane helix</keyword>
<keyword evidence="7" id="KW-1003">Cell membrane</keyword>
<dbReference type="InterPro" id="IPR050893">
    <property type="entry name" value="Sugar_PTS"/>
</dbReference>
<dbReference type="InterPro" id="IPR036095">
    <property type="entry name" value="PTS_EIIB-like_sf"/>
</dbReference>
<dbReference type="EC" id="2.7.1.197" evidence="4"/>
<keyword evidence="10" id="KW-0808">Transferase</keyword>
<evidence type="ECO:0000256" key="3">
    <source>
        <dbReference type="ARBA" id="ARBA00004651"/>
    </source>
</evidence>
<feature type="transmembrane region" description="Helical" evidence="16">
    <location>
        <begin position="69"/>
        <end position="87"/>
    </location>
</feature>
<evidence type="ECO:0000256" key="2">
    <source>
        <dbReference type="ARBA" id="ARBA00002434"/>
    </source>
</evidence>
<evidence type="ECO:0000256" key="15">
    <source>
        <dbReference type="ARBA" id="ARBA00033349"/>
    </source>
</evidence>
<dbReference type="InterPro" id="IPR013011">
    <property type="entry name" value="PTS_EIIB_2"/>
</dbReference>
<dbReference type="AlphaFoldDB" id="A0A4Q2JJ75"/>
<keyword evidence="9" id="KW-0762">Sugar transport</keyword>
<evidence type="ECO:0000256" key="10">
    <source>
        <dbReference type="ARBA" id="ARBA00022679"/>
    </source>
</evidence>
<dbReference type="PROSITE" id="PS51099">
    <property type="entry name" value="PTS_EIIB_TYPE_2"/>
    <property type="match status" value="1"/>
</dbReference>
<protein>
    <recommendedName>
        <fullName evidence="5">PTS system mannitol-specific EIICB component</fullName>
        <ecNumber evidence="4">2.7.1.197</ecNumber>
    </recommendedName>
    <alternativeName>
        <fullName evidence="15">EIICB-Mtl</fullName>
    </alternativeName>
</protein>
<keyword evidence="12 16" id="KW-0812">Transmembrane</keyword>
<feature type="domain" description="PTS EIIB type-2" evidence="17">
    <location>
        <begin position="417"/>
        <end position="510"/>
    </location>
</feature>
<keyword evidence="14 16" id="KW-0472">Membrane</keyword>
<feature type="transmembrane region" description="Helical" evidence="16">
    <location>
        <begin position="183"/>
        <end position="201"/>
    </location>
</feature>
<dbReference type="Pfam" id="PF02378">
    <property type="entry name" value="PTS_EIIC"/>
    <property type="match status" value="1"/>
</dbReference>
<evidence type="ECO:0000256" key="5">
    <source>
        <dbReference type="ARBA" id="ARBA00021825"/>
    </source>
</evidence>
<evidence type="ECO:0000256" key="14">
    <source>
        <dbReference type="ARBA" id="ARBA00023136"/>
    </source>
</evidence>
<dbReference type="Gene3D" id="3.40.50.2300">
    <property type="match status" value="1"/>
</dbReference>
<dbReference type="InterPro" id="IPR013014">
    <property type="entry name" value="PTS_EIIC_2"/>
</dbReference>
<gene>
    <name evidence="19" type="ORF">ESO86_08155</name>
</gene>
<evidence type="ECO:0000256" key="16">
    <source>
        <dbReference type="SAM" id="Phobius"/>
    </source>
</evidence>